<evidence type="ECO:0000313" key="3">
    <source>
        <dbReference type="Proteomes" id="UP000250235"/>
    </source>
</evidence>
<keyword evidence="3" id="KW-1185">Reference proteome</keyword>
<dbReference type="AlphaFoldDB" id="A0A2Z7B371"/>
<feature type="compositionally biased region" description="Polar residues" evidence="1">
    <location>
        <begin position="1"/>
        <end position="18"/>
    </location>
</feature>
<gene>
    <name evidence="2" type="ORF">F511_27623</name>
</gene>
<evidence type="ECO:0000256" key="1">
    <source>
        <dbReference type="SAM" id="MobiDB-lite"/>
    </source>
</evidence>
<feature type="compositionally biased region" description="Basic and acidic residues" evidence="1">
    <location>
        <begin position="22"/>
        <end position="36"/>
    </location>
</feature>
<dbReference type="Proteomes" id="UP000250235">
    <property type="component" value="Unassembled WGS sequence"/>
</dbReference>
<organism evidence="2 3">
    <name type="scientific">Dorcoceras hygrometricum</name>
    <dbReference type="NCBI Taxonomy" id="472368"/>
    <lineage>
        <taxon>Eukaryota</taxon>
        <taxon>Viridiplantae</taxon>
        <taxon>Streptophyta</taxon>
        <taxon>Embryophyta</taxon>
        <taxon>Tracheophyta</taxon>
        <taxon>Spermatophyta</taxon>
        <taxon>Magnoliopsida</taxon>
        <taxon>eudicotyledons</taxon>
        <taxon>Gunneridae</taxon>
        <taxon>Pentapetalae</taxon>
        <taxon>asterids</taxon>
        <taxon>lamiids</taxon>
        <taxon>Lamiales</taxon>
        <taxon>Gesneriaceae</taxon>
        <taxon>Didymocarpoideae</taxon>
        <taxon>Trichosporeae</taxon>
        <taxon>Loxocarpinae</taxon>
        <taxon>Dorcoceras</taxon>
    </lineage>
</organism>
<accession>A0A2Z7B371</accession>
<proteinExistence type="predicted"/>
<feature type="region of interest" description="Disordered" evidence="1">
    <location>
        <begin position="1"/>
        <end position="39"/>
    </location>
</feature>
<dbReference type="EMBL" id="KV010171">
    <property type="protein sequence ID" value="KZV28146.1"/>
    <property type="molecule type" value="Genomic_DNA"/>
</dbReference>
<protein>
    <submittedName>
        <fullName evidence="2">Uncharacterized protein</fullName>
    </submittedName>
</protein>
<name>A0A2Z7B371_9LAMI</name>
<sequence>MESAVMTSALMSSQSAVGYQQKKREAKEMKRRRAEESADELALMTSSVTSSYSADGLREQSQDISRCYLEIAIAKRCRLDKLIRQRFALALKDSAGRLCVVINQSQAFDLTSWTTSRKQQCIQSWGHQVARLGEVPMHVGVDASLSRIHRVLITRNVIETLHDRCITLTRLPTQLGSSGGEVYLVTHAMSLFDLQDVCMVIGSPATLDLPMVVDLIGIFESKGPYCMLTMTDWFLQALSVIPRGSWGDVSRRFTMIRWHALRRISLKTYLCISGSSSE</sequence>
<reference evidence="2 3" key="1">
    <citation type="journal article" date="2015" name="Proc. Natl. Acad. Sci. U.S.A.">
        <title>The resurrection genome of Boea hygrometrica: A blueprint for survival of dehydration.</title>
        <authorList>
            <person name="Xiao L."/>
            <person name="Yang G."/>
            <person name="Zhang L."/>
            <person name="Yang X."/>
            <person name="Zhao S."/>
            <person name="Ji Z."/>
            <person name="Zhou Q."/>
            <person name="Hu M."/>
            <person name="Wang Y."/>
            <person name="Chen M."/>
            <person name="Xu Y."/>
            <person name="Jin H."/>
            <person name="Xiao X."/>
            <person name="Hu G."/>
            <person name="Bao F."/>
            <person name="Hu Y."/>
            <person name="Wan P."/>
            <person name="Li L."/>
            <person name="Deng X."/>
            <person name="Kuang T."/>
            <person name="Xiang C."/>
            <person name="Zhu J.K."/>
            <person name="Oliver M.J."/>
            <person name="He Y."/>
        </authorList>
    </citation>
    <scope>NUCLEOTIDE SEQUENCE [LARGE SCALE GENOMIC DNA]</scope>
    <source>
        <strain evidence="3">cv. XS01</strain>
    </source>
</reference>
<evidence type="ECO:0000313" key="2">
    <source>
        <dbReference type="EMBL" id="KZV28146.1"/>
    </source>
</evidence>